<proteinExistence type="predicted"/>
<gene>
    <name evidence="1" type="ORF">BU16DRAFT_562372</name>
</gene>
<keyword evidence="2" id="KW-1185">Reference proteome</keyword>
<evidence type="ECO:0000313" key="2">
    <source>
        <dbReference type="Proteomes" id="UP000799750"/>
    </source>
</evidence>
<dbReference type="OrthoDB" id="10431687at2759"/>
<sequence>MPRGCQRAHDRLSTFPIVPMSALSDSIKPSDQATKASPLPTKNMDSSTLYSIFLAHFKEEGFESDGFGQDALTTDITLTPPLEFASTSKVMLTPIPQYSTSVGVDATPLPAAGCPEGAIRLSFSAKQLETKIAIKENGIAIIMDNEWIERFQEAALKDKATLGSHSRDGKSVQSELAKVLWTFTRTLYEDSEDVHIQVGRESKDSDEEGWTQVEDVDEVLLVEDFDVDL</sequence>
<dbReference type="Proteomes" id="UP000799750">
    <property type="component" value="Unassembled WGS sequence"/>
</dbReference>
<dbReference type="EMBL" id="MU004190">
    <property type="protein sequence ID" value="KAF2494738.1"/>
    <property type="molecule type" value="Genomic_DNA"/>
</dbReference>
<protein>
    <submittedName>
        <fullName evidence="1">Uncharacterized protein</fullName>
    </submittedName>
</protein>
<name>A0A6A6QQH5_9PEZI</name>
<reference evidence="1" key="1">
    <citation type="journal article" date="2020" name="Stud. Mycol.">
        <title>101 Dothideomycetes genomes: a test case for predicting lifestyles and emergence of pathogens.</title>
        <authorList>
            <person name="Haridas S."/>
            <person name="Albert R."/>
            <person name="Binder M."/>
            <person name="Bloem J."/>
            <person name="Labutti K."/>
            <person name="Salamov A."/>
            <person name="Andreopoulos B."/>
            <person name="Baker S."/>
            <person name="Barry K."/>
            <person name="Bills G."/>
            <person name="Bluhm B."/>
            <person name="Cannon C."/>
            <person name="Castanera R."/>
            <person name="Culley D."/>
            <person name="Daum C."/>
            <person name="Ezra D."/>
            <person name="Gonzalez J."/>
            <person name="Henrissat B."/>
            <person name="Kuo A."/>
            <person name="Liang C."/>
            <person name="Lipzen A."/>
            <person name="Lutzoni F."/>
            <person name="Magnuson J."/>
            <person name="Mondo S."/>
            <person name="Nolan M."/>
            <person name="Ohm R."/>
            <person name="Pangilinan J."/>
            <person name="Park H.-J."/>
            <person name="Ramirez L."/>
            <person name="Alfaro M."/>
            <person name="Sun H."/>
            <person name="Tritt A."/>
            <person name="Yoshinaga Y."/>
            <person name="Zwiers L.-H."/>
            <person name="Turgeon B."/>
            <person name="Goodwin S."/>
            <person name="Spatafora J."/>
            <person name="Crous P."/>
            <person name="Grigoriev I."/>
        </authorList>
    </citation>
    <scope>NUCLEOTIDE SEQUENCE</scope>
    <source>
        <strain evidence="1">CBS 269.34</strain>
    </source>
</reference>
<accession>A0A6A6QQH5</accession>
<dbReference type="AlphaFoldDB" id="A0A6A6QQH5"/>
<organism evidence="1 2">
    <name type="scientific">Lophium mytilinum</name>
    <dbReference type="NCBI Taxonomy" id="390894"/>
    <lineage>
        <taxon>Eukaryota</taxon>
        <taxon>Fungi</taxon>
        <taxon>Dikarya</taxon>
        <taxon>Ascomycota</taxon>
        <taxon>Pezizomycotina</taxon>
        <taxon>Dothideomycetes</taxon>
        <taxon>Pleosporomycetidae</taxon>
        <taxon>Mytilinidiales</taxon>
        <taxon>Mytilinidiaceae</taxon>
        <taxon>Lophium</taxon>
    </lineage>
</organism>
<evidence type="ECO:0000313" key="1">
    <source>
        <dbReference type="EMBL" id="KAF2494738.1"/>
    </source>
</evidence>